<feature type="transmembrane region" description="Helical" evidence="1">
    <location>
        <begin position="76"/>
        <end position="97"/>
    </location>
</feature>
<keyword evidence="3" id="KW-1185">Reference proteome</keyword>
<name>A0ABS8F5C3_9FIRM</name>
<dbReference type="InterPro" id="IPR043038">
    <property type="entry name" value="VbhA_sf"/>
</dbReference>
<sequence length="98" mass="11025">MSVKYTTPAQHKSDLRNVYGTFAIEGMTISKDTRSNLDRIGSGQASYQQVVNELRAKYAKKGRLCSQSMMSTPQSMYCYAFMSVVLKIYGSSTLLLYK</sequence>
<dbReference type="InterPro" id="IPR033788">
    <property type="entry name" value="VbhA-like"/>
</dbReference>
<gene>
    <name evidence="2" type="ORF">LKD23_01435</name>
</gene>
<evidence type="ECO:0000313" key="3">
    <source>
        <dbReference type="Proteomes" id="UP001430637"/>
    </source>
</evidence>
<dbReference type="Gene3D" id="1.10.8.1050">
    <property type="entry name" value="Antitoxin VbhA-like"/>
    <property type="match status" value="1"/>
</dbReference>
<keyword evidence="1" id="KW-0812">Transmembrane</keyword>
<dbReference type="Proteomes" id="UP001430637">
    <property type="component" value="Unassembled WGS sequence"/>
</dbReference>
<organism evidence="2 3">
    <name type="scientific">Faecalibacterium butyricigenerans</name>
    <dbReference type="NCBI Taxonomy" id="1851427"/>
    <lineage>
        <taxon>Bacteria</taxon>
        <taxon>Bacillati</taxon>
        <taxon>Bacillota</taxon>
        <taxon>Clostridia</taxon>
        <taxon>Eubacteriales</taxon>
        <taxon>Oscillospiraceae</taxon>
        <taxon>Faecalibacterium</taxon>
    </lineage>
</organism>
<reference evidence="2" key="1">
    <citation type="submission" date="2021-10" db="EMBL/GenBank/DDBJ databases">
        <title>Anaerobic single-cell dispensing facilitates the cultivation of human gut bacteria.</title>
        <authorList>
            <person name="Afrizal A."/>
        </authorList>
    </citation>
    <scope>NUCLEOTIDE SEQUENCE</scope>
    <source>
        <strain evidence="2">CLA-AA-H233</strain>
    </source>
</reference>
<comment type="caution">
    <text evidence="2">The sequence shown here is derived from an EMBL/GenBank/DDBJ whole genome shotgun (WGS) entry which is preliminary data.</text>
</comment>
<proteinExistence type="predicted"/>
<evidence type="ECO:0000256" key="1">
    <source>
        <dbReference type="SAM" id="Phobius"/>
    </source>
</evidence>
<dbReference type="EMBL" id="JAJEQL010000002">
    <property type="protein sequence ID" value="MCC2198436.1"/>
    <property type="molecule type" value="Genomic_DNA"/>
</dbReference>
<accession>A0ABS8F5C3</accession>
<dbReference type="RefSeq" id="WP_227620024.1">
    <property type="nucleotide sequence ID" value="NZ_JAJEQL010000002.1"/>
</dbReference>
<evidence type="ECO:0000313" key="2">
    <source>
        <dbReference type="EMBL" id="MCC2198436.1"/>
    </source>
</evidence>
<protein>
    <submittedName>
        <fullName evidence="2">Antitoxin VbhA family protein</fullName>
    </submittedName>
</protein>
<keyword evidence="1" id="KW-0472">Membrane</keyword>
<dbReference type="CDD" id="cd11586">
    <property type="entry name" value="VbhA_like"/>
    <property type="match status" value="1"/>
</dbReference>
<keyword evidence="1" id="KW-1133">Transmembrane helix</keyword>